<proteinExistence type="predicted"/>
<feature type="region of interest" description="Disordered" evidence="1">
    <location>
        <begin position="1"/>
        <end position="26"/>
    </location>
</feature>
<dbReference type="AlphaFoldDB" id="A0A4Z2EZ48"/>
<keyword evidence="3" id="KW-1185">Reference proteome</keyword>
<organism evidence="2 3">
    <name type="scientific">Liparis tanakae</name>
    <name type="common">Tanaka's snailfish</name>
    <dbReference type="NCBI Taxonomy" id="230148"/>
    <lineage>
        <taxon>Eukaryota</taxon>
        <taxon>Metazoa</taxon>
        <taxon>Chordata</taxon>
        <taxon>Craniata</taxon>
        <taxon>Vertebrata</taxon>
        <taxon>Euteleostomi</taxon>
        <taxon>Actinopterygii</taxon>
        <taxon>Neopterygii</taxon>
        <taxon>Teleostei</taxon>
        <taxon>Neoteleostei</taxon>
        <taxon>Acanthomorphata</taxon>
        <taxon>Eupercaria</taxon>
        <taxon>Perciformes</taxon>
        <taxon>Cottioidei</taxon>
        <taxon>Cottales</taxon>
        <taxon>Liparidae</taxon>
        <taxon>Liparis</taxon>
    </lineage>
</organism>
<dbReference type="EMBL" id="SRLO01002174">
    <property type="protein sequence ID" value="TNN33644.1"/>
    <property type="molecule type" value="Genomic_DNA"/>
</dbReference>
<evidence type="ECO:0000313" key="2">
    <source>
        <dbReference type="EMBL" id="TNN33644.1"/>
    </source>
</evidence>
<name>A0A4Z2EZ48_9TELE</name>
<protein>
    <submittedName>
        <fullName evidence="2">Uncharacterized protein</fullName>
    </submittedName>
</protein>
<sequence length="76" mass="8198">MAISQPLAIGQPTYGHKSTSGHRLTHGSLGIKRDLLARTRTDQGGVGVGLKRTRDEFIKVNHLSCESSSLLLQAET</sequence>
<gene>
    <name evidence="2" type="ORF">EYF80_056192</name>
</gene>
<dbReference type="Proteomes" id="UP000314294">
    <property type="component" value="Unassembled WGS sequence"/>
</dbReference>
<accession>A0A4Z2EZ48</accession>
<reference evidence="2 3" key="1">
    <citation type="submission" date="2019-03" db="EMBL/GenBank/DDBJ databases">
        <title>First draft genome of Liparis tanakae, snailfish: a comprehensive survey of snailfish specific genes.</title>
        <authorList>
            <person name="Kim W."/>
            <person name="Song I."/>
            <person name="Jeong J.-H."/>
            <person name="Kim D."/>
            <person name="Kim S."/>
            <person name="Ryu S."/>
            <person name="Song J.Y."/>
            <person name="Lee S.K."/>
        </authorList>
    </citation>
    <scope>NUCLEOTIDE SEQUENCE [LARGE SCALE GENOMIC DNA]</scope>
    <source>
        <tissue evidence="2">Muscle</tissue>
    </source>
</reference>
<evidence type="ECO:0000313" key="3">
    <source>
        <dbReference type="Proteomes" id="UP000314294"/>
    </source>
</evidence>
<evidence type="ECO:0000256" key="1">
    <source>
        <dbReference type="SAM" id="MobiDB-lite"/>
    </source>
</evidence>
<comment type="caution">
    <text evidence="2">The sequence shown here is derived from an EMBL/GenBank/DDBJ whole genome shotgun (WGS) entry which is preliminary data.</text>
</comment>